<evidence type="ECO:0000313" key="5">
    <source>
        <dbReference type="EMBL" id="KWU03476.1"/>
    </source>
</evidence>
<protein>
    <submittedName>
        <fullName evidence="5">Transcriptional regulator</fullName>
    </submittedName>
</protein>
<dbReference type="GO" id="GO:0003700">
    <property type="term" value="F:DNA-binding transcription factor activity"/>
    <property type="evidence" value="ECO:0007669"/>
    <property type="project" value="InterPro"/>
</dbReference>
<dbReference type="PANTHER" id="PTHR30514">
    <property type="entry name" value="GLUCOKINASE"/>
    <property type="match status" value="1"/>
</dbReference>
<dbReference type="InterPro" id="IPR046348">
    <property type="entry name" value="SIS_dom_sf"/>
</dbReference>
<proteinExistence type="predicted"/>
<keyword evidence="2" id="KW-0238">DNA-binding</keyword>
<sequence>MDIETAVMKKKESFNETDKAIVSYLLKYPEAASQLSLLELAQKLYVSKSAIFRLSKKLGLSGFSELKFELSELATRKEQNAKNKQTLDFDTDLQKIIAETFKYFKGLNLQPFFADLDQAETIYLYSTGWQQQIIAEYLAHNFFLIGKKAIILPSARDEVALLGRSARENDMLFVISFGGFNKTIIEELKKIDVVNTELKLVSLTSWQTGKLASLSDYSFFFKTTPFQFSKQNAVTFSSAYVLIDLIMNSYGRHCDLR</sequence>
<evidence type="ECO:0000259" key="4">
    <source>
        <dbReference type="PROSITE" id="PS51071"/>
    </source>
</evidence>
<gene>
    <name evidence="5" type="ORF">AEL95_07070</name>
</gene>
<dbReference type="PANTHER" id="PTHR30514:SF1">
    <property type="entry name" value="HTH-TYPE TRANSCRIPTIONAL REGULATOR HEXR-RELATED"/>
    <property type="match status" value="1"/>
</dbReference>
<dbReference type="Proteomes" id="UP000067598">
    <property type="component" value="Unassembled WGS sequence"/>
</dbReference>
<evidence type="ECO:0000256" key="3">
    <source>
        <dbReference type="ARBA" id="ARBA00023163"/>
    </source>
</evidence>
<dbReference type="Gene3D" id="1.10.10.10">
    <property type="entry name" value="Winged helix-like DNA-binding domain superfamily/Winged helix DNA-binding domain"/>
    <property type="match status" value="1"/>
</dbReference>
<dbReference type="Pfam" id="PF01418">
    <property type="entry name" value="HTH_6"/>
    <property type="match status" value="1"/>
</dbReference>
<dbReference type="Gene3D" id="3.40.50.10490">
    <property type="entry name" value="Glucose-6-phosphate isomerase like protein, domain 1"/>
    <property type="match status" value="1"/>
</dbReference>
<evidence type="ECO:0000256" key="2">
    <source>
        <dbReference type="ARBA" id="ARBA00023125"/>
    </source>
</evidence>
<name>A0A109DDM3_9LACO</name>
<dbReference type="InterPro" id="IPR009057">
    <property type="entry name" value="Homeodomain-like_sf"/>
</dbReference>
<dbReference type="SUPFAM" id="SSF53697">
    <property type="entry name" value="SIS domain"/>
    <property type="match status" value="1"/>
</dbReference>
<keyword evidence="1" id="KW-0805">Transcription regulation</keyword>
<dbReference type="EMBL" id="LJGP01000025">
    <property type="protein sequence ID" value="KWU03476.1"/>
    <property type="molecule type" value="Genomic_DNA"/>
</dbReference>
<dbReference type="Pfam" id="PF01380">
    <property type="entry name" value="SIS"/>
    <property type="match status" value="1"/>
</dbReference>
<dbReference type="RefSeq" id="WP_060462217.1">
    <property type="nucleotide sequence ID" value="NZ_AP025162.1"/>
</dbReference>
<dbReference type="GO" id="GO:1901135">
    <property type="term" value="P:carbohydrate derivative metabolic process"/>
    <property type="evidence" value="ECO:0007669"/>
    <property type="project" value="InterPro"/>
</dbReference>
<accession>A0A109DDM3</accession>
<feature type="domain" description="HTH rpiR-type" evidence="4">
    <location>
        <begin position="1"/>
        <end position="77"/>
    </location>
</feature>
<dbReference type="PATRIC" id="fig|47770.28.peg.850"/>
<dbReference type="CDD" id="cd05013">
    <property type="entry name" value="SIS_RpiR"/>
    <property type="match status" value="1"/>
</dbReference>
<dbReference type="InterPro" id="IPR001347">
    <property type="entry name" value="SIS_dom"/>
</dbReference>
<keyword evidence="3" id="KW-0804">Transcription</keyword>
<dbReference type="InterPro" id="IPR047640">
    <property type="entry name" value="RpiR-like"/>
</dbReference>
<comment type="caution">
    <text evidence="5">The sequence shown here is derived from an EMBL/GenBank/DDBJ whole genome shotgun (WGS) entry which is preliminary data.</text>
</comment>
<dbReference type="GO" id="GO:0097367">
    <property type="term" value="F:carbohydrate derivative binding"/>
    <property type="evidence" value="ECO:0007669"/>
    <property type="project" value="InterPro"/>
</dbReference>
<dbReference type="SUPFAM" id="SSF46689">
    <property type="entry name" value="Homeodomain-like"/>
    <property type="match status" value="1"/>
</dbReference>
<dbReference type="GO" id="GO:0003677">
    <property type="term" value="F:DNA binding"/>
    <property type="evidence" value="ECO:0007669"/>
    <property type="project" value="UniProtKB-KW"/>
</dbReference>
<dbReference type="InterPro" id="IPR035472">
    <property type="entry name" value="RpiR-like_SIS"/>
</dbReference>
<evidence type="ECO:0000256" key="1">
    <source>
        <dbReference type="ARBA" id="ARBA00023015"/>
    </source>
</evidence>
<evidence type="ECO:0000313" key="6">
    <source>
        <dbReference type="Proteomes" id="UP000067598"/>
    </source>
</evidence>
<dbReference type="AlphaFoldDB" id="A0A109DDM3"/>
<dbReference type="InterPro" id="IPR036388">
    <property type="entry name" value="WH-like_DNA-bd_sf"/>
</dbReference>
<dbReference type="PROSITE" id="PS51071">
    <property type="entry name" value="HTH_RPIR"/>
    <property type="match status" value="1"/>
</dbReference>
<organism evidence="5 6">
    <name type="scientific">Lactobacillus crispatus</name>
    <dbReference type="NCBI Taxonomy" id="47770"/>
    <lineage>
        <taxon>Bacteria</taxon>
        <taxon>Bacillati</taxon>
        <taxon>Bacillota</taxon>
        <taxon>Bacilli</taxon>
        <taxon>Lactobacillales</taxon>
        <taxon>Lactobacillaceae</taxon>
        <taxon>Lactobacillus</taxon>
    </lineage>
</organism>
<reference evidence="5 6" key="1">
    <citation type="journal article" date="2016" name="Microbiology (Mosc.)">
        <title>Comparison of Lactobacillus crispatus isolates from Lactobacillus-dominated vaginal microbiomes with isolates from microbiomes containing bacterial vaginosis-associated bacteria.</title>
        <authorList>
            <person name="Abdelmaksoud A.A."/>
            <person name="Koparde V.N."/>
            <person name="Sheth N.U."/>
            <person name="Serrano M.G."/>
            <person name="Glascock A.L."/>
            <person name="Fettweis J.M."/>
            <person name="Strauss Iii J.F."/>
            <person name="Buck G.A."/>
            <person name="Jefferson K.K."/>
        </authorList>
    </citation>
    <scope>NUCLEOTIDE SEQUENCE [LARGE SCALE GENOMIC DNA]</scope>
    <source>
        <strain evidence="5 6">VMC3</strain>
    </source>
</reference>
<dbReference type="InterPro" id="IPR000281">
    <property type="entry name" value="HTH_RpiR"/>
</dbReference>